<accession>A0A6D2J9A8</accession>
<sequence length="377" mass="43164">MEHQRNGTSQSHNSDNSHHLCSVEETPNRLLVLVLWLSYLLADWSANFAIGLIAKNQGKEIKPDDPPQDQKLMALWAPFLLLHLGGPDIITAYSLEDNALWHRHFLGLALQAISGAYVVIQSLPNTLWVIILLLFIAGTFKYLERTIALYLASSDKFRGSILKVSKSDSNETNRSEKDSFPPSDMSWQRNARQQRPLKLEKPEGDLTHLEIVQFAFWSLNNFKNLMVNNIFSSEQRDESREFFNKLKPEEALRILEVELSFIYEGMYTKISVLHTWVGGVTRTIAFGSLLSAFCIFHYRPKKNHEFHGADTVITYTLFLVGIALDLASLLMVMPSDWTIAVFSRLNEDEADSGSMIDPQLNWFLGFKRLQWKKQQTI</sequence>
<feature type="region of interest" description="Disordered" evidence="1">
    <location>
        <begin position="1"/>
        <end position="20"/>
    </location>
</feature>
<evidence type="ECO:0000313" key="5">
    <source>
        <dbReference type="EMBL" id="CAA7033852.1"/>
    </source>
</evidence>
<evidence type="ECO:0000313" key="4">
    <source>
        <dbReference type="EMBL" id="CAA7014045.1"/>
    </source>
</evidence>
<evidence type="ECO:0000256" key="2">
    <source>
        <dbReference type="SAM" id="Phobius"/>
    </source>
</evidence>
<evidence type="ECO:0000256" key="1">
    <source>
        <dbReference type="SAM" id="MobiDB-lite"/>
    </source>
</evidence>
<gene>
    <name evidence="4" type="ORF">MERR_LOCUS1279</name>
    <name evidence="5" type="ORF">MERR_LOCUS21087</name>
</gene>
<proteinExistence type="predicted"/>
<feature type="transmembrane region" description="Helical" evidence="2">
    <location>
        <begin position="276"/>
        <end position="300"/>
    </location>
</feature>
<name>A0A6D2J9A8_9BRAS</name>
<feature type="transmembrane region" description="Helical" evidence="2">
    <location>
        <begin position="312"/>
        <end position="333"/>
    </location>
</feature>
<evidence type="ECO:0000259" key="3">
    <source>
        <dbReference type="Pfam" id="PF13968"/>
    </source>
</evidence>
<dbReference type="PANTHER" id="PTHR31325">
    <property type="entry name" value="OS01G0798800 PROTEIN-RELATED"/>
    <property type="match status" value="1"/>
</dbReference>
<dbReference type="EMBL" id="CACVBM020000088">
    <property type="protein sequence ID" value="CAA7014045.1"/>
    <property type="molecule type" value="Genomic_DNA"/>
</dbReference>
<feature type="transmembrane region" description="Helical" evidence="2">
    <location>
        <begin position="73"/>
        <end position="93"/>
    </location>
</feature>
<dbReference type="Proteomes" id="UP000467841">
    <property type="component" value="Unassembled WGS sequence"/>
</dbReference>
<feature type="transmembrane region" description="Helical" evidence="2">
    <location>
        <begin position="126"/>
        <end position="143"/>
    </location>
</feature>
<feature type="compositionally biased region" description="Basic and acidic residues" evidence="1">
    <location>
        <begin position="168"/>
        <end position="179"/>
    </location>
</feature>
<dbReference type="Pfam" id="PF13968">
    <property type="entry name" value="DUF4220"/>
    <property type="match status" value="1"/>
</dbReference>
<keyword evidence="2" id="KW-1133">Transmembrane helix</keyword>
<feature type="region of interest" description="Disordered" evidence="1">
    <location>
        <begin position="168"/>
        <end position="192"/>
    </location>
</feature>
<keyword evidence="2" id="KW-0812">Transmembrane</keyword>
<dbReference type="OrthoDB" id="1689146at2759"/>
<reference evidence="5 6" key="1">
    <citation type="submission" date="2020-01" db="EMBL/GenBank/DDBJ databases">
        <authorList>
            <person name="Mishra B."/>
        </authorList>
    </citation>
    <scope>NUCLEOTIDE SEQUENCE [LARGE SCALE GENOMIC DNA]</scope>
</reference>
<feature type="compositionally biased region" description="Polar residues" evidence="1">
    <location>
        <begin position="1"/>
        <end position="14"/>
    </location>
</feature>
<dbReference type="AlphaFoldDB" id="A0A6D2J9A8"/>
<feature type="domain" description="DUF4220" evidence="3">
    <location>
        <begin position="36"/>
        <end position="353"/>
    </location>
</feature>
<dbReference type="EMBL" id="CACVBM020001139">
    <property type="protein sequence ID" value="CAA7033852.1"/>
    <property type="molecule type" value="Genomic_DNA"/>
</dbReference>
<keyword evidence="2" id="KW-0472">Membrane</keyword>
<feature type="transmembrane region" description="Helical" evidence="2">
    <location>
        <begin position="30"/>
        <end position="53"/>
    </location>
</feature>
<organism evidence="5 6">
    <name type="scientific">Microthlaspi erraticum</name>
    <dbReference type="NCBI Taxonomy" id="1685480"/>
    <lineage>
        <taxon>Eukaryota</taxon>
        <taxon>Viridiplantae</taxon>
        <taxon>Streptophyta</taxon>
        <taxon>Embryophyta</taxon>
        <taxon>Tracheophyta</taxon>
        <taxon>Spermatophyta</taxon>
        <taxon>Magnoliopsida</taxon>
        <taxon>eudicotyledons</taxon>
        <taxon>Gunneridae</taxon>
        <taxon>Pentapetalae</taxon>
        <taxon>rosids</taxon>
        <taxon>malvids</taxon>
        <taxon>Brassicales</taxon>
        <taxon>Brassicaceae</taxon>
        <taxon>Coluteocarpeae</taxon>
        <taxon>Microthlaspi</taxon>
    </lineage>
</organism>
<protein>
    <recommendedName>
        <fullName evidence="3">DUF4220 domain-containing protein</fullName>
    </recommendedName>
</protein>
<dbReference type="InterPro" id="IPR025315">
    <property type="entry name" value="DUF4220"/>
</dbReference>
<evidence type="ECO:0000313" key="6">
    <source>
        <dbReference type="Proteomes" id="UP000467841"/>
    </source>
</evidence>
<keyword evidence="6" id="KW-1185">Reference proteome</keyword>